<reference evidence="1" key="1">
    <citation type="submission" date="2014-09" db="EMBL/GenBank/DDBJ databases">
        <authorList>
            <person name="Magalhaes I.L.F."/>
            <person name="Oliveira U."/>
            <person name="Santos F.R."/>
            <person name="Vidigal T.H.D.A."/>
            <person name="Brescovit A.D."/>
            <person name="Santos A.J."/>
        </authorList>
    </citation>
    <scope>NUCLEOTIDE SEQUENCE</scope>
    <source>
        <tissue evidence="1">Shoot tissue taken approximately 20 cm above the soil surface</tissue>
    </source>
</reference>
<proteinExistence type="predicted"/>
<protein>
    <submittedName>
        <fullName evidence="1">Uncharacterized protein</fullName>
    </submittedName>
</protein>
<dbReference type="AlphaFoldDB" id="A0A0A9BPZ3"/>
<dbReference type="EMBL" id="GBRH01233687">
    <property type="protein sequence ID" value="JAD64208.1"/>
    <property type="molecule type" value="Transcribed_RNA"/>
</dbReference>
<accession>A0A0A9BPZ3</accession>
<reference evidence="1" key="2">
    <citation type="journal article" date="2015" name="Data Brief">
        <title>Shoot transcriptome of the giant reed, Arundo donax.</title>
        <authorList>
            <person name="Barrero R.A."/>
            <person name="Guerrero F.D."/>
            <person name="Moolhuijzen P."/>
            <person name="Goolsby J.A."/>
            <person name="Tidwell J."/>
            <person name="Bellgard S.E."/>
            <person name="Bellgard M.I."/>
        </authorList>
    </citation>
    <scope>NUCLEOTIDE SEQUENCE</scope>
    <source>
        <tissue evidence="1">Shoot tissue taken approximately 20 cm above the soil surface</tissue>
    </source>
</reference>
<organism evidence="1">
    <name type="scientific">Arundo donax</name>
    <name type="common">Giant reed</name>
    <name type="synonym">Donax arundinaceus</name>
    <dbReference type="NCBI Taxonomy" id="35708"/>
    <lineage>
        <taxon>Eukaryota</taxon>
        <taxon>Viridiplantae</taxon>
        <taxon>Streptophyta</taxon>
        <taxon>Embryophyta</taxon>
        <taxon>Tracheophyta</taxon>
        <taxon>Spermatophyta</taxon>
        <taxon>Magnoliopsida</taxon>
        <taxon>Liliopsida</taxon>
        <taxon>Poales</taxon>
        <taxon>Poaceae</taxon>
        <taxon>PACMAD clade</taxon>
        <taxon>Arundinoideae</taxon>
        <taxon>Arundineae</taxon>
        <taxon>Arundo</taxon>
    </lineage>
</organism>
<sequence>MLCCFDMAGWMWSLKSCQATDAIYIQMF</sequence>
<name>A0A0A9BPZ3_ARUDO</name>
<evidence type="ECO:0000313" key="1">
    <source>
        <dbReference type="EMBL" id="JAD64208.1"/>
    </source>
</evidence>